<protein>
    <submittedName>
        <fullName evidence="1">Uncharacterized protein</fullName>
    </submittedName>
</protein>
<organism evidence="1 2">
    <name type="scientific">Klebsiella quasipneumoniae subsp. quasipneumoniae</name>
    <dbReference type="NCBI Taxonomy" id="1667327"/>
    <lineage>
        <taxon>Bacteria</taxon>
        <taxon>Pseudomonadati</taxon>
        <taxon>Pseudomonadota</taxon>
        <taxon>Gammaproteobacteria</taxon>
        <taxon>Enterobacterales</taxon>
        <taxon>Enterobacteriaceae</taxon>
        <taxon>Klebsiella/Raoultella group</taxon>
        <taxon>Klebsiella</taxon>
        <taxon>Klebsiella pneumoniae complex</taxon>
    </lineage>
</organism>
<dbReference type="Proteomes" id="UP001058353">
    <property type="component" value="Chromosome"/>
</dbReference>
<dbReference type="AlphaFoldDB" id="A0AAN1Y8R6"/>
<evidence type="ECO:0000313" key="1">
    <source>
        <dbReference type="EMBL" id="BDO15519.1"/>
    </source>
</evidence>
<accession>A0AAN1Y8R6</accession>
<proteinExistence type="predicted"/>
<dbReference type="EMBL" id="AP026407">
    <property type="protein sequence ID" value="BDO15519.1"/>
    <property type="molecule type" value="Genomic_DNA"/>
</dbReference>
<sequence>MPRTALRAGEPRKNSTYCHPDAQISVETQEAQNLTVPSGPDVSLMFCVKIQNIDRARFLISGEELDLYFLVREDKYVEIR</sequence>
<evidence type="ECO:0000313" key="2">
    <source>
        <dbReference type="Proteomes" id="UP001058353"/>
    </source>
</evidence>
<gene>
    <name evidence="1" type="ORF">KAM644c_45850</name>
</gene>
<reference evidence="1" key="1">
    <citation type="submission" date="2022-07" db="EMBL/GenBank/DDBJ databases">
        <title>Complete genome sequence of carbapenem-resistant Klebsiella spp. in Japan.</title>
        <authorList>
            <person name="Maehana S."/>
            <person name="Suzuki M."/>
            <person name="Kitasato H."/>
        </authorList>
    </citation>
    <scope>NUCLEOTIDE SEQUENCE</scope>
    <source>
        <strain evidence="1">KAM644</strain>
    </source>
</reference>
<name>A0AAN1Y8R6_9ENTR</name>